<dbReference type="GO" id="GO:0008564">
    <property type="term" value="F:protein-exporting ATPase activity"/>
    <property type="evidence" value="ECO:0007669"/>
    <property type="project" value="UniProtKB-EC"/>
</dbReference>
<dbReference type="KEGG" id="tmb:Thimo_3665"/>
<dbReference type="FunFam" id="3.40.50.300:FF:000113">
    <property type="entry name" value="Preprotein translocase subunit SecA"/>
    <property type="match status" value="1"/>
</dbReference>
<evidence type="ECO:0000256" key="4">
    <source>
        <dbReference type="ARBA" id="ARBA00022475"/>
    </source>
</evidence>
<comment type="similarity">
    <text evidence="2 15 16">Belongs to the SecA family.</text>
</comment>
<name>L0H261_9GAMM</name>
<evidence type="ECO:0000259" key="20">
    <source>
        <dbReference type="PROSITE" id="PS51196"/>
    </source>
</evidence>
<dbReference type="RefSeq" id="WP_015282446.1">
    <property type="nucleotide sequence ID" value="NC_019940.1"/>
</dbReference>
<dbReference type="PANTHER" id="PTHR30612">
    <property type="entry name" value="SECA INNER MEMBRANE COMPONENT OF SEC PROTEIN SECRETION SYSTEM"/>
    <property type="match status" value="1"/>
</dbReference>
<evidence type="ECO:0000256" key="5">
    <source>
        <dbReference type="ARBA" id="ARBA00022490"/>
    </source>
</evidence>
<dbReference type="NCBIfam" id="TIGR00963">
    <property type="entry name" value="secA"/>
    <property type="match status" value="1"/>
</dbReference>
<dbReference type="CDD" id="cd17928">
    <property type="entry name" value="DEXDc_SecA"/>
    <property type="match status" value="1"/>
</dbReference>
<dbReference type="InterPro" id="IPR036670">
    <property type="entry name" value="SecA_X-link_sf"/>
</dbReference>
<dbReference type="OrthoDB" id="9805579at2"/>
<evidence type="ECO:0000256" key="9">
    <source>
        <dbReference type="ARBA" id="ARBA00022833"/>
    </source>
</evidence>
<comment type="function">
    <text evidence="15">Part of the Sec protein translocase complex. Interacts with the SecYEG preprotein conducting channel. Has a central role in coupling the hydrolysis of ATP to the transfer of proteins into and across the cell membrane, serving both as a receptor for the preprotein-SecB complex and as an ATP-driven molecular motor driving the stepwise translocation of polypeptide chains across the membrane.</text>
</comment>
<keyword evidence="13 15" id="KW-0811">Translocation</keyword>
<dbReference type="HAMAP" id="MF_01382">
    <property type="entry name" value="SecA"/>
    <property type="match status" value="1"/>
</dbReference>
<dbReference type="SUPFAM" id="SSF81767">
    <property type="entry name" value="Pre-protein crosslinking domain of SecA"/>
    <property type="match status" value="1"/>
</dbReference>
<dbReference type="STRING" id="765912.Thimo_3665"/>
<dbReference type="FunFam" id="1.10.3060.10:FF:000003">
    <property type="entry name" value="Protein translocase subunit SecA"/>
    <property type="match status" value="1"/>
</dbReference>
<keyword evidence="8 15" id="KW-0547">Nucleotide-binding</keyword>
<dbReference type="Pfam" id="PF07516">
    <property type="entry name" value="SecA_SW"/>
    <property type="match status" value="1"/>
</dbReference>
<dbReference type="InterPro" id="IPR001650">
    <property type="entry name" value="Helicase_C-like"/>
</dbReference>
<keyword evidence="10 15" id="KW-0067">ATP-binding</keyword>
<evidence type="ECO:0000256" key="7">
    <source>
        <dbReference type="ARBA" id="ARBA00022723"/>
    </source>
</evidence>
<keyword evidence="6" id="KW-0997">Cell inner membrane</keyword>
<dbReference type="SUPFAM" id="SSF52540">
    <property type="entry name" value="P-loop containing nucleoside triphosphate hydrolases"/>
    <property type="match status" value="2"/>
</dbReference>
<dbReference type="eggNOG" id="COG0653">
    <property type="taxonomic scope" value="Bacteria"/>
</dbReference>
<sequence length="940" mass="105943">MVKTLFKKIFGSRNERLVKKLLKTVTGINALEPEMERLSDEGLRGKTQELRGRLAQGTSLDDILPEAFAVVREASRRTLGLRHFDVQMVGGMVLHRGKIAEMRTGEGKTLVATLAAYLNALPGKGVHVVTVNDYLARRDAVWMGRIYHFLGLSVGVINSSNRQSPDAGSYRYDTDYEPGEGDNEGHKYLRPVRRSEAYQADILYGTNNEFGFDYLRDNMAFVAEERVQRDPNYAIIDEVDSILIDEARTPLIISGPSDGSTDLYKQVDQIIPGLKRQAPITNEEGKPDFGPGDYSVDEKTRQAYLSEDGHQRVEEALTEIGLLGEGESLYDPANIVLMHHIYAALRAHALFQKNVDYIVRDGQIVIVDEFTGRTMPGRRWSEGLHQAIEAKEGVAIQPEYQTMASITFQNLFRLYPKLSGMTGTADTEAYEFQQIYGLEVSVIPTNVPMVRDDRGDLIYLTQNEKYQAIVDDVKDCVERGQPALVGTASIEISELIDKMLTKDKIPHEVLNAKQHEREAGIIAQAGRPGAVTIATNMAGRGTDIVLGGSLDAELEQAGSDAEREQIRTDWQRRHEQVVAAGGLHVIGTERHESRRIDNQLRGRSGRQGDAGSSRFYLSLEDNLMRIFASERMAGMMQKLGMAEGEAIEHPWVTKAIENAQRKVEGRNFDLRKQLLEYDDVANDQRKVIYHRRHELMDEGDVSETIVAMRQDMLMRLIDRYVPPNSLDEQWDIPGLSETLTESFGGDWPIQQWLDEDEALHEETLRQRIAEELDARYADMEAKLGAERTRQIEKAVMLQTLDTHWKDHLAAMDYLRQGIHLRGYAAKNPKQEYKREAFEMFSAMLTAFQEEVTKTLMHLQLQPPRQPAAPPPPAEFEFKHEEFHGLEPDADEATPEAGATAATEDDQSHQPFVRESPKVGRNEPCPCGSGKKFKHCHGKMS</sequence>
<gene>
    <name evidence="15" type="primary">secA</name>
    <name evidence="21" type="ORF">Thimo_3665</name>
</gene>
<dbReference type="InterPro" id="IPR044722">
    <property type="entry name" value="SecA_SF2_C"/>
</dbReference>
<dbReference type="InterPro" id="IPR011130">
    <property type="entry name" value="SecA_preprotein_X-link_dom"/>
</dbReference>
<dbReference type="Gene3D" id="3.40.50.300">
    <property type="entry name" value="P-loop containing nucleotide triphosphate hydrolases"/>
    <property type="match status" value="2"/>
</dbReference>
<comment type="subunit">
    <text evidence="15">Monomer and homodimer. Part of the essential Sec protein translocation apparatus which comprises SecA, SecYEG and auxiliary proteins SecDF-YajC and YidC.</text>
</comment>
<dbReference type="FunFam" id="3.90.1440.10:FF:000001">
    <property type="entry name" value="Preprotein translocase subunit SecA"/>
    <property type="match status" value="1"/>
</dbReference>
<evidence type="ECO:0000256" key="14">
    <source>
        <dbReference type="ARBA" id="ARBA00023136"/>
    </source>
</evidence>
<dbReference type="PROSITE" id="PS51194">
    <property type="entry name" value="HELICASE_CTER"/>
    <property type="match status" value="1"/>
</dbReference>
<evidence type="ECO:0000256" key="15">
    <source>
        <dbReference type="HAMAP-Rule" id="MF_01382"/>
    </source>
</evidence>
<dbReference type="SMART" id="SM00958">
    <property type="entry name" value="SecA_PP_bind"/>
    <property type="match status" value="1"/>
</dbReference>
<dbReference type="PROSITE" id="PS51196">
    <property type="entry name" value="SECA_MOTOR_DEAD"/>
    <property type="match status" value="1"/>
</dbReference>
<feature type="region of interest" description="Disordered" evidence="17">
    <location>
        <begin position="883"/>
        <end position="940"/>
    </location>
</feature>
<dbReference type="EMBL" id="CP003051">
    <property type="protein sequence ID" value="AGA92321.1"/>
    <property type="molecule type" value="Genomic_DNA"/>
</dbReference>
<dbReference type="InterPro" id="IPR000185">
    <property type="entry name" value="SecA"/>
</dbReference>
<dbReference type="CDD" id="cd18803">
    <property type="entry name" value="SF2_C_secA"/>
    <property type="match status" value="1"/>
</dbReference>
<dbReference type="InterPro" id="IPR036266">
    <property type="entry name" value="SecA_Wing/Scaffold_sf"/>
</dbReference>
<feature type="region of interest" description="Disordered" evidence="17">
    <location>
        <begin position="162"/>
        <end position="186"/>
    </location>
</feature>
<evidence type="ECO:0000256" key="3">
    <source>
        <dbReference type="ARBA" id="ARBA00022448"/>
    </source>
</evidence>
<dbReference type="Pfam" id="PF02810">
    <property type="entry name" value="SEC-C"/>
    <property type="match status" value="1"/>
</dbReference>
<comment type="cofactor">
    <cofactor evidence="1">
        <name>Zn(2+)</name>
        <dbReference type="ChEBI" id="CHEBI:29105"/>
    </cofactor>
</comment>
<dbReference type="AlphaFoldDB" id="L0H261"/>
<dbReference type="GO" id="GO:0031522">
    <property type="term" value="C:cell envelope Sec protein transport complex"/>
    <property type="evidence" value="ECO:0007669"/>
    <property type="project" value="TreeGrafter"/>
</dbReference>
<dbReference type="SMART" id="SM00957">
    <property type="entry name" value="SecA_DEAD"/>
    <property type="match status" value="1"/>
</dbReference>
<comment type="subcellular location">
    <subcellularLocation>
        <location evidence="15">Cell membrane</location>
        <topology evidence="15">Peripheral membrane protein</topology>
        <orientation evidence="15">Cytoplasmic side</orientation>
    </subcellularLocation>
    <subcellularLocation>
        <location evidence="15">Cytoplasm</location>
    </subcellularLocation>
    <text evidence="15">Distribution is 50-50.</text>
</comment>
<evidence type="ECO:0000259" key="19">
    <source>
        <dbReference type="PROSITE" id="PS51194"/>
    </source>
</evidence>
<dbReference type="Pfam" id="PF21090">
    <property type="entry name" value="P-loop_SecA"/>
    <property type="match status" value="1"/>
</dbReference>
<feature type="compositionally biased region" description="Basic residues" evidence="17">
    <location>
        <begin position="930"/>
        <end position="940"/>
    </location>
</feature>
<feature type="domain" description="SecA family profile" evidence="20">
    <location>
        <begin position="3"/>
        <end position="648"/>
    </location>
</feature>
<feature type="binding site" evidence="15">
    <location>
        <position position="87"/>
    </location>
    <ligand>
        <name>ATP</name>
        <dbReference type="ChEBI" id="CHEBI:30616"/>
    </ligand>
</feature>
<evidence type="ECO:0000313" key="21">
    <source>
        <dbReference type="EMBL" id="AGA92321.1"/>
    </source>
</evidence>
<feature type="binding site" evidence="15">
    <location>
        <position position="543"/>
    </location>
    <ligand>
        <name>ATP</name>
        <dbReference type="ChEBI" id="CHEBI:30616"/>
    </ligand>
</feature>
<protein>
    <recommendedName>
        <fullName evidence="15 16">Protein translocase subunit SecA</fullName>
        <ecNumber evidence="15">7.4.2.8</ecNumber>
    </recommendedName>
</protein>
<dbReference type="EC" id="7.4.2.8" evidence="15"/>
<dbReference type="PATRIC" id="fig|765912.4.peg.3589"/>
<feature type="binding site" evidence="15">
    <location>
        <begin position="105"/>
        <end position="109"/>
    </location>
    <ligand>
        <name>ATP</name>
        <dbReference type="ChEBI" id="CHEBI:30616"/>
    </ligand>
</feature>
<evidence type="ECO:0000256" key="2">
    <source>
        <dbReference type="ARBA" id="ARBA00007650"/>
    </source>
</evidence>
<dbReference type="PROSITE" id="PS51192">
    <property type="entry name" value="HELICASE_ATP_BIND_1"/>
    <property type="match status" value="1"/>
</dbReference>
<dbReference type="Gene3D" id="1.10.3060.10">
    <property type="entry name" value="Helical scaffold and wing domains of SecA"/>
    <property type="match status" value="1"/>
</dbReference>
<evidence type="ECO:0000256" key="1">
    <source>
        <dbReference type="ARBA" id="ARBA00001947"/>
    </source>
</evidence>
<dbReference type="NCBIfam" id="NF009538">
    <property type="entry name" value="PRK12904.1"/>
    <property type="match status" value="1"/>
</dbReference>
<dbReference type="InterPro" id="IPR027417">
    <property type="entry name" value="P-loop_NTPase"/>
</dbReference>
<dbReference type="GO" id="GO:0005829">
    <property type="term" value="C:cytosol"/>
    <property type="evidence" value="ECO:0007669"/>
    <property type="project" value="TreeGrafter"/>
</dbReference>
<keyword evidence="14 15" id="KW-0472">Membrane</keyword>
<dbReference type="GO" id="GO:0017038">
    <property type="term" value="P:protein import"/>
    <property type="evidence" value="ECO:0007669"/>
    <property type="project" value="InterPro"/>
</dbReference>
<dbReference type="GO" id="GO:0065002">
    <property type="term" value="P:intracellular protein transmembrane transport"/>
    <property type="evidence" value="ECO:0007669"/>
    <property type="project" value="UniProtKB-UniRule"/>
</dbReference>
<evidence type="ECO:0000256" key="13">
    <source>
        <dbReference type="ARBA" id="ARBA00023010"/>
    </source>
</evidence>
<dbReference type="GO" id="GO:0043952">
    <property type="term" value="P:protein transport by the Sec complex"/>
    <property type="evidence" value="ECO:0007669"/>
    <property type="project" value="UniProtKB-ARBA"/>
</dbReference>
<proteinExistence type="inferred from homology"/>
<dbReference type="InterPro" id="IPR014001">
    <property type="entry name" value="Helicase_ATP-bd"/>
</dbReference>
<dbReference type="InterPro" id="IPR020937">
    <property type="entry name" value="SecA_CS"/>
</dbReference>
<dbReference type="PANTHER" id="PTHR30612:SF0">
    <property type="entry name" value="CHLOROPLAST PROTEIN-TRANSPORTING ATPASE"/>
    <property type="match status" value="1"/>
</dbReference>
<evidence type="ECO:0000256" key="16">
    <source>
        <dbReference type="RuleBase" id="RU003874"/>
    </source>
</evidence>
<keyword evidence="9" id="KW-0862">Zinc</keyword>
<evidence type="ECO:0000256" key="6">
    <source>
        <dbReference type="ARBA" id="ARBA00022519"/>
    </source>
</evidence>
<keyword evidence="4 15" id="KW-1003">Cell membrane</keyword>
<dbReference type="Gene3D" id="3.90.1440.10">
    <property type="entry name" value="SecA, preprotein cross-linking domain"/>
    <property type="match status" value="1"/>
</dbReference>
<reference evidence="21 22" key="1">
    <citation type="submission" date="2011-09" db="EMBL/GenBank/DDBJ databases">
        <title>Complete sequence of chromosome of Thioflavicoccus mobilis 8321.</title>
        <authorList>
            <consortium name="US DOE Joint Genome Institute"/>
            <person name="Lucas S."/>
            <person name="Han J."/>
            <person name="Lapidus A."/>
            <person name="Cheng J.-F."/>
            <person name="Goodwin L."/>
            <person name="Pitluck S."/>
            <person name="Peters L."/>
            <person name="Ovchinnikova G."/>
            <person name="Lu M."/>
            <person name="Detter J.C."/>
            <person name="Han C."/>
            <person name="Tapia R."/>
            <person name="Land M."/>
            <person name="Hauser L."/>
            <person name="Kyrpides N."/>
            <person name="Ivanova N."/>
            <person name="Pagani I."/>
            <person name="Vogl K."/>
            <person name="Liu Z."/>
            <person name="Imhoff J."/>
            <person name="Thiel V."/>
            <person name="Frigaard N.-U."/>
            <person name="Bryant D."/>
            <person name="Woyke T."/>
        </authorList>
    </citation>
    <scope>NUCLEOTIDE SEQUENCE [LARGE SCALE GENOMIC DNA]</scope>
    <source>
        <strain evidence="21 22">8321</strain>
    </source>
</reference>
<dbReference type="InterPro" id="IPR004027">
    <property type="entry name" value="SEC_C_motif"/>
</dbReference>
<evidence type="ECO:0000313" key="22">
    <source>
        <dbReference type="Proteomes" id="UP000010816"/>
    </source>
</evidence>
<keyword evidence="3 15" id="KW-0813">Transport</keyword>
<dbReference type="GO" id="GO:0005886">
    <property type="term" value="C:plasma membrane"/>
    <property type="evidence" value="ECO:0007669"/>
    <property type="project" value="UniProtKB-SubCell"/>
</dbReference>
<comment type="catalytic activity">
    <reaction evidence="15">
        <text>ATP + H2O + cellular proteinSide 1 = ADP + phosphate + cellular proteinSide 2.</text>
        <dbReference type="EC" id="7.4.2.8"/>
    </reaction>
</comment>
<dbReference type="SUPFAM" id="SSF81886">
    <property type="entry name" value="Helical scaffold and wing domains of SecA"/>
    <property type="match status" value="1"/>
</dbReference>
<dbReference type="GO" id="GO:0006605">
    <property type="term" value="P:protein targeting"/>
    <property type="evidence" value="ECO:0007669"/>
    <property type="project" value="UniProtKB-UniRule"/>
</dbReference>
<dbReference type="PRINTS" id="PR00906">
    <property type="entry name" value="SECA"/>
</dbReference>
<keyword evidence="22" id="KW-1185">Reference proteome</keyword>
<dbReference type="InterPro" id="IPR011116">
    <property type="entry name" value="SecA_Wing/Scaffold"/>
</dbReference>
<keyword evidence="12 15" id="KW-1278">Translocase</keyword>
<evidence type="ECO:0000259" key="18">
    <source>
        <dbReference type="PROSITE" id="PS51192"/>
    </source>
</evidence>
<evidence type="ECO:0000256" key="10">
    <source>
        <dbReference type="ARBA" id="ARBA00022840"/>
    </source>
</evidence>
<evidence type="ECO:0000256" key="11">
    <source>
        <dbReference type="ARBA" id="ARBA00022927"/>
    </source>
</evidence>
<evidence type="ECO:0000256" key="12">
    <source>
        <dbReference type="ARBA" id="ARBA00022967"/>
    </source>
</evidence>
<organism evidence="21 22">
    <name type="scientific">Thioflavicoccus mobilis 8321</name>
    <dbReference type="NCBI Taxonomy" id="765912"/>
    <lineage>
        <taxon>Bacteria</taxon>
        <taxon>Pseudomonadati</taxon>
        <taxon>Pseudomonadota</taxon>
        <taxon>Gammaproteobacteria</taxon>
        <taxon>Chromatiales</taxon>
        <taxon>Chromatiaceae</taxon>
        <taxon>Thioflavicoccus</taxon>
    </lineage>
</organism>
<dbReference type="InterPro" id="IPR011115">
    <property type="entry name" value="SecA_DEAD"/>
</dbReference>
<evidence type="ECO:0000256" key="17">
    <source>
        <dbReference type="SAM" id="MobiDB-lite"/>
    </source>
</evidence>
<feature type="domain" description="Helicase ATP-binding" evidence="18">
    <location>
        <begin position="89"/>
        <end position="275"/>
    </location>
</feature>
<keyword evidence="5 15" id="KW-0963">Cytoplasm</keyword>
<keyword evidence="7" id="KW-0479">Metal-binding</keyword>
<dbReference type="Proteomes" id="UP000010816">
    <property type="component" value="Chromosome"/>
</dbReference>
<dbReference type="HOGENOM" id="CLU_005314_3_0_6"/>
<dbReference type="GO" id="GO:0046872">
    <property type="term" value="F:metal ion binding"/>
    <property type="evidence" value="ECO:0007669"/>
    <property type="project" value="UniProtKB-KW"/>
</dbReference>
<accession>L0H261</accession>
<dbReference type="Pfam" id="PF07517">
    <property type="entry name" value="SecA_DEAD"/>
    <property type="match status" value="1"/>
</dbReference>
<dbReference type="PROSITE" id="PS01312">
    <property type="entry name" value="SECA"/>
    <property type="match status" value="1"/>
</dbReference>
<dbReference type="Pfam" id="PF01043">
    <property type="entry name" value="SecA_PP_bind"/>
    <property type="match status" value="1"/>
</dbReference>
<feature type="domain" description="Helicase C-terminal" evidence="19">
    <location>
        <begin position="468"/>
        <end position="664"/>
    </location>
</feature>
<dbReference type="GO" id="GO:0005524">
    <property type="term" value="F:ATP binding"/>
    <property type="evidence" value="ECO:0007669"/>
    <property type="project" value="UniProtKB-UniRule"/>
</dbReference>
<dbReference type="InterPro" id="IPR014018">
    <property type="entry name" value="SecA_motor_DEAD"/>
</dbReference>
<keyword evidence="11 15" id="KW-0653">Protein transport</keyword>
<evidence type="ECO:0000256" key="8">
    <source>
        <dbReference type="ARBA" id="ARBA00022741"/>
    </source>
</evidence>